<comment type="caution">
    <text evidence="1">The sequence shown here is derived from an EMBL/GenBank/DDBJ whole genome shotgun (WGS) entry which is preliminary data.</text>
</comment>
<organism evidence="1 2">
    <name type="scientific">Eleginops maclovinus</name>
    <name type="common">Patagonian blennie</name>
    <name type="synonym">Eleginus maclovinus</name>
    <dbReference type="NCBI Taxonomy" id="56733"/>
    <lineage>
        <taxon>Eukaryota</taxon>
        <taxon>Metazoa</taxon>
        <taxon>Chordata</taxon>
        <taxon>Craniata</taxon>
        <taxon>Vertebrata</taxon>
        <taxon>Euteleostomi</taxon>
        <taxon>Actinopterygii</taxon>
        <taxon>Neopterygii</taxon>
        <taxon>Teleostei</taxon>
        <taxon>Neoteleostei</taxon>
        <taxon>Acanthomorphata</taxon>
        <taxon>Eupercaria</taxon>
        <taxon>Perciformes</taxon>
        <taxon>Notothenioidei</taxon>
        <taxon>Eleginopidae</taxon>
        <taxon>Eleginops</taxon>
    </lineage>
</organism>
<proteinExistence type="predicted"/>
<reference evidence="1 2" key="1">
    <citation type="journal article" date="2023" name="Genes (Basel)">
        <title>Chromosome-Level Genome Assembly and Circadian Gene Repertoire of the Patagonia Blennie Eleginops maclovinus-The Closest Ancestral Proxy of Antarctic Cryonotothenioids.</title>
        <authorList>
            <person name="Cheng C.C."/>
            <person name="Rivera-Colon A.G."/>
            <person name="Minhas B.F."/>
            <person name="Wilson L."/>
            <person name="Rayamajhi N."/>
            <person name="Vargas-Chacoff L."/>
            <person name="Catchen J.M."/>
        </authorList>
    </citation>
    <scope>NUCLEOTIDE SEQUENCE [LARGE SCALE GENOMIC DNA]</scope>
    <source>
        <strain evidence="1">JMC-PN-2008</strain>
    </source>
</reference>
<sequence length="69" mass="7373">MSCAQVESPAVSRLCVDRESRATLTYSAASPSCDPAQNEFFKPFGGESCRAGAVPTGILRPEDRFICST</sequence>
<dbReference type="AlphaFoldDB" id="A0AAN7W8S9"/>
<evidence type="ECO:0000313" key="1">
    <source>
        <dbReference type="EMBL" id="KAK5847696.1"/>
    </source>
</evidence>
<keyword evidence="2" id="KW-1185">Reference proteome</keyword>
<name>A0AAN7W8S9_ELEMC</name>
<reference evidence="1 2" key="2">
    <citation type="journal article" date="2023" name="Mol. Biol. Evol.">
        <title>Genomics of Secondarily Temperate Adaptation in the Only Non-Antarctic Icefish.</title>
        <authorList>
            <person name="Rivera-Colon A.G."/>
            <person name="Rayamajhi N."/>
            <person name="Minhas B.F."/>
            <person name="Madrigal G."/>
            <person name="Bilyk K.T."/>
            <person name="Yoon V."/>
            <person name="Hune M."/>
            <person name="Gregory S."/>
            <person name="Cheng C.H.C."/>
            <person name="Catchen J.M."/>
        </authorList>
    </citation>
    <scope>NUCLEOTIDE SEQUENCE [LARGE SCALE GENOMIC DNA]</scope>
    <source>
        <strain evidence="1">JMC-PN-2008</strain>
    </source>
</reference>
<evidence type="ECO:0000313" key="2">
    <source>
        <dbReference type="Proteomes" id="UP001346869"/>
    </source>
</evidence>
<dbReference type="Proteomes" id="UP001346869">
    <property type="component" value="Unassembled WGS sequence"/>
</dbReference>
<accession>A0AAN7W8S9</accession>
<protein>
    <submittedName>
        <fullName evidence="1">Uncharacterized protein</fullName>
    </submittedName>
</protein>
<dbReference type="EMBL" id="JAUZQC010000026">
    <property type="protein sequence ID" value="KAK5847696.1"/>
    <property type="molecule type" value="Genomic_DNA"/>
</dbReference>
<gene>
    <name evidence="1" type="ORF">PBY51_016804</name>
</gene>